<name>A0ABS6MT53_9GAMM</name>
<accession>A0ABS6MT53</accession>
<evidence type="ECO:0000313" key="2">
    <source>
        <dbReference type="Proteomes" id="UP000813068"/>
    </source>
</evidence>
<keyword evidence="2" id="KW-1185">Reference proteome</keyword>
<evidence type="ECO:0000313" key="1">
    <source>
        <dbReference type="EMBL" id="MBV2131994.1"/>
    </source>
</evidence>
<organism evidence="1 2">
    <name type="scientific">Geopseudomonas aromaticivorans</name>
    <dbReference type="NCBI Taxonomy" id="2849492"/>
    <lineage>
        <taxon>Bacteria</taxon>
        <taxon>Pseudomonadati</taxon>
        <taxon>Pseudomonadota</taxon>
        <taxon>Gammaproteobacteria</taxon>
        <taxon>Pseudomonadales</taxon>
        <taxon>Pseudomonadaceae</taxon>
        <taxon>Geopseudomonas</taxon>
    </lineage>
</organism>
<reference evidence="1 2" key="1">
    <citation type="submission" date="2021-06" db="EMBL/GenBank/DDBJ databases">
        <title>Differences between aerobic and microaerobic xylene degrading microbial communities.</title>
        <authorList>
            <person name="Banerjee S."/>
            <person name="Tancsics A."/>
        </authorList>
    </citation>
    <scope>NUCLEOTIDE SEQUENCE [LARGE SCALE GENOMIC DNA]</scope>
    <source>
        <strain evidence="1 2">MAP12</strain>
    </source>
</reference>
<dbReference type="RefSeq" id="WP_217679907.1">
    <property type="nucleotide sequence ID" value="NZ_JAHRGL010000011.1"/>
</dbReference>
<dbReference type="Proteomes" id="UP000813068">
    <property type="component" value="Unassembled WGS sequence"/>
</dbReference>
<proteinExistence type="predicted"/>
<sequence>MAKVLAEITIKMPRLMEVGEYRKLRYAGRNPSLQQLKKWIEEGEVVGEIKGGMYFVDLQAELTGSSDPLLAKMLEVA</sequence>
<dbReference type="EMBL" id="JAHRGL010000011">
    <property type="protein sequence ID" value="MBV2131994.1"/>
    <property type="molecule type" value="Genomic_DNA"/>
</dbReference>
<protein>
    <submittedName>
        <fullName evidence="1">Uncharacterized protein</fullName>
    </submittedName>
</protein>
<gene>
    <name evidence="1" type="ORF">KRX52_04175</name>
</gene>
<comment type="caution">
    <text evidence="1">The sequence shown here is derived from an EMBL/GenBank/DDBJ whole genome shotgun (WGS) entry which is preliminary data.</text>
</comment>